<dbReference type="EMBL" id="WUUS01000011">
    <property type="protein sequence ID" value="MXR42926.1"/>
    <property type="molecule type" value="Genomic_DNA"/>
</dbReference>
<name>A0A6B0SZN1_9EURY</name>
<dbReference type="AlphaFoldDB" id="A0A6B0SZN1"/>
<accession>A0A6B0SZN1</accession>
<reference evidence="2 3" key="1">
    <citation type="submission" date="2019-12" db="EMBL/GenBank/DDBJ databases">
        <title>Isolation and characterization of three novel carbon monoxide-oxidizing members of Halobacteria from salione crusts and soils.</title>
        <authorList>
            <person name="Myers M.R."/>
            <person name="King G.M."/>
        </authorList>
    </citation>
    <scope>NUCLEOTIDE SEQUENCE [LARGE SCALE GENOMIC DNA]</scope>
    <source>
        <strain evidence="2 3">WSA2</strain>
    </source>
</reference>
<dbReference type="InterPro" id="IPR055898">
    <property type="entry name" value="DUF7475"/>
</dbReference>
<dbReference type="Pfam" id="PF24287">
    <property type="entry name" value="DUF7475"/>
    <property type="match status" value="1"/>
</dbReference>
<feature type="transmembrane region" description="Helical" evidence="1">
    <location>
        <begin position="74"/>
        <end position="92"/>
    </location>
</feature>
<feature type="transmembrane region" description="Helical" evidence="1">
    <location>
        <begin position="20"/>
        <end position="42"/>
    </location>
</feature>
<dbReference type="RefSeq" id="WP_159670162.1">
    <property type="nucleotide sequence ID" value="NZ_WUUS01000011.1"/>
</dbReference>
<dbReference type="OrthoDB" id="330759at2157"/>
<feature type="transmembrane region" description="Helical" evidence="1">
    <location>
        <begin position="98"/>
        <end position="120"/>
    </location>
</feature>
<proteinExistence type="predicted"/>
<keyword evidence="1" id="KW-0472">Membrane</keyword>
<keyword evidence="3" id="KW-1185">Reference proteome</keyword>
<dbReference type="Proteomes" id="UP000437065">
    <property type="component" value="Unassembled WGS sequence"/>
</dbReference>
<sequence>MSTETASEGFALHTETMTGLHWLGIALAAITGVIHLWLAYAFSSETGMAVAFLIAGVGFLGGVAAVLLDYRRRLFYVLGIPFTAGQIPLWYVANAPDFGATGIADKVVQVLLIVVLVVLYRRES</sequence>
<gene>
    <name evidence="2" type="ORF">GRX01_16450</name>
</gene>
<feature type="transmembrane region" description="Helical" evidence="1">
    <location>
        <begin position="48"/>
        <end position="67"/>
    </location>
</feature>
<comment type="caution">
    <text evidence="2">The sequence shown here is derived from an EMBL/GenBank/DDBJ whole genome shotgun (WGS) entry which is preliminary data.</text>
</comment>
<keyword evidence="1" id="KW-1133">Transmembrane helix</keyword>
<evidence type="ECO:0000313" key="2">
    <source>
        <dbReference type="EMBL" id="MXR42926.1"/>
    </source>
</evidence>
<keyword evidence="1" id="KW-0812">Transmembrane</keyword>
<protein>
    <submittedName>
        <fullName evidence="2">Uncharacterized protein</fullName>
    </submittedName>
</protein>
<evidence type="ECO:0000256" key="1">
    <source>
        <dbReference type="SAM" id="Phobius"/>
    </source>
</evidence>
<evidence type="ECO:0000313" key="3">
    <source>
        <dbReference type="Proteomes" id="UP000437065"/>
    </source>
</evidence>
<organism evidence="2 3">
    <name type="scientific">Halobaculum saliterrae</name>
    <dbReference type="NCBI Taxonomy" id="2073113"/>
    <lineage>
        <taxon>Archaea</taxon>
        <taxon>Methanobacteriati</taxon>
        <taxon>Methanobacteriota</taxon>
        <taxon>Stenosarchaea group</taxon>
        <taxon>Halobacteria</taxon>
        <taxon>Halobacteriales</taxon>
        <taxon>Haloferacaceae</taxon>
        <taxon>Halobaculum</taxon>
    </lineage>
</organism>